<evidence type="ECO:0000313" key="7">
    <source>
        <dbReference type="EMBL" id="AEV32724.1"/>
    </source>
</evidence>
<evidence type="ECO:0000256" key="3">
    <source>
        <dbReference type="ARBA" id="ARBA00022692"/>
    </source>
</evidence>
<dbReference type="KEGG" id="oho:Oweho_1737"/>
<evidence type="ECO:0000256" key="6">
    <source>
        <dbReference type="ARBA" id="ARBA00023180"/>
    </source>
</evidence>
<organism evidence="7 8">
    <name type="scientific">Owenweeksia hongkongensis (strain DSM 17368 / CIP 108786 / JCM 12287 / NRRL B-23963 / UST20020801)</name>
    <dbReference type="NCBI Taxonomy" id="926562"/>
    <lineage>
        <taxon>Bacteria</taxon>
        <taxon>Pseudomonadati</taxon>
        <taxon>Bacteroidota</taxon>
        <taxon>Flavobacteriia</taxon>
        <taxon>Flavobacteriales</taxon>
        <taxon>Owenweeksiaceae</taxon>
        <taxon>Owenweeksia</taxon>
    </lineage>
</organism>
<keyword evidence="4" id="KW-1133">Transmembrane helix</keyword>
<dbReference type="HOGENOM" id="CLU_054547_1_0_10"/>
<keyword evidence="2 7" id="KW-0808">Transferase</keyword>
<dbReference type="OrthoDB" id="1407035at2"/>
<evidence type="ECO:0000256" key="1">
    <source>
        <dbReference type="ARBA" id="ARBA00004167"/>
    </source>
</evidence>
<dbReference type="RefSeq" id="WP_014202080.1">
    <property type="nucleotide sequence ID" value="NC_016599.1"/>
</dbReference>
<dbReference type="Gene3D" id="3.40.50.300">
    <property type="entry name" value="P-loop containing nucleotide triphosphate hydrolases"/>
    <property type="match status" value="1"/>
</dbReference>
<reference evidence="7 8" key="1">
    <citation type="journal article" date="2012" name="Stand. Genomic Sci.">
        <title>Genome sequence of the orange-pigmented seawater bacterium Owenweeksia hongkongensis type strain (UST20020801(T)).</title>
        <authorList>
            <person name="Riedel T."/>
            <person name="Held B."/>
            <person name="Nolan M."/>
            <person name="Lucas S."/>
            <person name="Lapidus A."/>
            <person name="Tice H."/>
            <person name="Del Rio T.G."/>
            <person name="Cheng J.F."/>
            <person name="Han C."/>
            <person name="Tapia R."/>
            <person name="Goodwin L.A."/>
            <person name="Pitluck S."/>
            <person name="Liolios K."/>
            <person name="Mavromatis K."/>
            <person name="Pagani I."/>
            <person name="Ivanova N."/>
            <person name="Mikhailova N."/>
            <person name="Pati A."/>
            <person name="Chen A."/>
            <person name="Palaniappan K."/>
            <person name="Rohde M."/>
            <person name="Tindall B.J."/>
            <person name="Detter J.C."/>
            <person name="Goker M."/>
            <person name="Woyke T."/>
            <person name="Bristow J."/>
            <person name="Eisen J.A."/>
            <person name="Markowitz V."/>
            <person name="Hugenholtz P."/>
            <person name="Klenk H.P."/>
            <person name="Kyrpides N.C."/>
        </authorList>
    </citation>
    <scope>NUCLEOTIDE SEQUENCE</scope>
    <source>
        <strain evidence="8">DSM 17368 / JCM 12287 / NRRL B-23963</strain>
    </source>
</reference>
<keyword evidence="6" id="KW-0325">Glycoprotein</keyword>
<evidence type="ECO:0000256" key="2">
    <source>
        <dbReference type="ARBA" id="ARBA00022679"/>
    </source>
</evidence>
<accession>G8R0M0</accession>
<dbReference type="AlphaFoldDB" id="G8R0M0"/>
<evidence type="ECO:0000313" key="8">
    <source>
        <dbReference type="Proteomes" id="UP000005631"/>
    </source>
</evidence>
<keyword evidence="8" id="KW-1185">Reference proteome</keyword>
<dbReference type="PANTHER" id="PTHR12812">
    <property type="entry name" value="HEPARAN SULFATE 6-O-SULFOTRANSFERASE 3"/>
    <property type="match status" value="1"/>
</dbReference>
<dbReference type="SUPFAM" id="SSF52540">
    <property type="entry name" value="P-loop containing nucleoside triphosphate hydrolases"/>
    <property type="match status" value="1"/>
</dbReference>
<dbReference type="Proteomes" id="UP000005631">
    <property type="component" value="Chromosome"/>
</dbReference>
<sequence length="215" mass="25443">MVELIFLHLPKTGGSSILEVLKYVYGEEHVRHFERDECLELNKRGLKISEVIAPEVKVIHGHIRYREVKDIVKKDKPKLVTFLREPVARVVSNYNWWKFDVKSNPDHPAYGRRDESLELYVSRKETQNKMSYFLRGSKLKSYYFIGLLESFDRDIQKLAEVLNWPDVPSFHEKNSKHFSSSKPKLIEEKLRKKISRLNHKDSSLYNRVLRSKTAK</sequence>
<keyword evidence="3" id="KW-0812">Transmembrane</keyword>
<dbReference type="InterPro" id="IPR010635">
    <property type="entry name" value="Heparan_SO4-6-sulfoTrfase"/>
</dbReference>
<dbReference type="GO" id="GO:0017095">
    <property type="term" value="F:heparan sulfate 6-sulfotransferase activity"/>
    <property type="evidence" value="ECO:0007669"/>
    <property type="project" value="TreeGrafter"/>
</dbReference>
<dbReference type="EMBL" id="CP003156">
    <property type="protein sequence ID" value="AEV32724.1"/>
    <property type="molecule type" value="Genomic_DNA"/>
</dbReference>
<dbReference type="InterPro" id="IPR027417">
    <property type="entry name" value="P-loop_NTPase"/>
</dbReference>
<comment type="subcellular location">
    <subcellularLocation>
        <location evidence="1">Membrane</location>
        <topology evidence="1">Single-pass membrane protein</topology>
    </subcellularLocation>
</comment>
<dbReference type="STRING" id="926562.Oweho_1737"/>
<evidence type="ECO:0000256" key="5">
    <source>
        <dbReference type="ARBA" id="ARBA00023136"/>
    </source>
</evidence>
<dbReference type="eggNOG" id="COG4122">
    <property type="taxonomic scope" value="Bacteria"/>
</dbReference>
<protein>
    <submittedName>
        <fullName evidence="7">Sulfotransferase family</fullName>
    </submittedName>
</protein>
<dbReference type="InterPro" id="IPR005331">
    <property type="entry name" value="Sulfotransferase"/>
</dbReference>
<proteinExistence type="predicted"/>
<dbReference type="PANTHER" id="PTHR12812:SF0">
    <property type="entry name" value="HEPARAN-SULFATE 6-O-SULFOTRANSFERASE"/>
    <property type="match status" value="1"/>
</dbReference>
<dbReference type="GO" id="GO:0016020">
    <property type="term" value="C:membrane"/>
    <property type="evidence" value="ECO:0007669"/>
    <property type="project" value="UniProtKB-SubCell"/>
</dbReference>
<name>G8R0M0_OWEHD</name>
<evidence type="ECO:0000256" key="4">
    <source>
        <dbReference type="ARBA" id="ARBA00022989"/>
    </source>
</evidence>
<dbReference type="Pfam" id="PF03567">
    <property type="entry name" value="Sulfotransfer_2"/>
    <property type="match status" value="1"/>
</dbReference>
<keyword evidence="5" id="KW-0472">Membrane</keyword>
<gene>
    <name evidence="7" type="ordered locus">Oweho_1737</name>
</gene>